<feature type="binding site" evidence="6">
    <location>
        <position position="82"/>
    </location>
    <ligand>
        <name>substrate</name>
    </ligand>
</feature>
<comment type="similarity">
    <text evidence="6">Belongs to the peptidase M24A family. Methionine aminopeptidase type 1 subfamily.</text>
</comment>
<evidence type="ECO:0000256" key="3">
    <source>
        <dbReference type="ARBA" id="ARBA00022670"/>
    </source>
</evidence>
<evidence type="ECO:0000256" key="6">
    <source>
        <dbReference type="HAMAP-Rule" id="MF_01974"/>
    </source>
</evidence>
<protein>
    <recommendedName>
        <fullName evidence="6 7">Methionine aminopeptidase</fullName>
        <shortName evidence="6">MAP</shortName>
        <shortName evidence="6">MetAP</shortName>
        <ecNumber evidence="6 7">3.4.11.18</ecNumber>
    </recommendedName>
    <alternativeName>
        <fullName evidence="6">Peptidase M</fullName>
    </alternativeName>
</protein>
<dbReference type="Gene3D" id="3.90.230.10">
    <property type="entry name" value="Creatinase/methionine aminopeptidase superfamily"/>
    <property type="match status" value="1"/>
</dbReference>
<dbReference type="GO" id="GO:0006508">
    <property type="term" value="P:proteolysis"/>
    <property type="evidence" value="ECO:0007669"/>
    <property type="project" value="UniProtKB-KW"/>
</dbReference>
<feature type="binding site" evidence="6">
    <location>
        <position position="99"/>
    </location>
    <ligand>
        <name>a divalent metal cation</name>
        <dbReference type="ChEBI" id="CHEBI:60240"/>
        <label>1</label>
    </ligand>
</feature>
<evidence type="ECO:0000256" key="5">
    <source>
        <dbReference type="ARBA" id="ARBA00022801"/>
    </source>
</evidence>
<feature type="binding site" evidence="6">
    <location>
        <position position="240"/>
    </location>
    <ligand>
        <name>a divalent metal cation</name>
        <dbReference type="ChEBI" id="CHEBI:60240"/>
        <label>1</label>
    </ligand>
</feature>
<feature type="binding site" evidence="6">
    <location>
        <position position="176"/>
    </location>
    <ligand>
        <name>a divalent metal cation</name>
        <dbReference type="ChEBI" id="CHEBI:60240"/>
        <label>2</label>
        <note>catalytic</note>
    </ligand>
</feature>
<evidence type="ECO:0000256" key="7">
    <source>
        <dbReference type="RuleBase" id="RU003653"/>
    </source>
</evidence>
<dbReference type="InterPro" id="IPR000994">
    <property type="entry name" value="Pept_M24"/>
</dbReference>
<organism evidence="9 10">
    <name type="scientific">Naumannella cuiyingiana</name>
    <dbReference type="NCBI Taxonomy" id="1347891"/>
    <lineage>
        <taxon>Bacteria</taxon>
        <taxon>Bacillati</taxon>
        <taxon>Actinomycetota</taxon>
        <taxon>Actinomycetes</taxon>
        <taxon>Propionibacteriales</taxon>
        <taxon>Propionibacteriaceae</taxon>
        <taxon>Naumannella</taxon>
    </lineage>
</organism>
<comment type="catalytic activity">
    <reaction evidence="6 7">
        <text>Release of N-terminal amino acids, preferentially methionine, from peptides and arylamides.</text>
        <dbReference type="EC" id="3.4.11.18"/>
    </reaction>
</comment>
<evidence type="ECO:0000256" key="1">
    <source>
        <dbReference type="ARBA" id="ARBA00002521"/>
    </source>
</evidence>
<feature type="binding site" evidence="6">
    <location>
        <position position="110"/>
    </location>
    <ligand>
        <name>a divalent metal cation</name>
        <dbReference type="ChEBI" id="CHEBI:60240"/>
        <label>1</label>
    </ligand>
</feature>
<comment type="caution">
    <text evidence="9">The sequence shown here is derived from an EMBL/GenBank/DDBJ whole genome shotgun (WGS) entry which is preliminary data.</text>
</comment>
<dbReference type="PANTHER" id="PTHR43330:SF27">
    <property type="entry name" value="METHIONINE AMINOPEPTIDASE"/>
    <property type="match status" value="1"/>
</dbReference>
<dbReference type="InterPro" id="IPR036005">
    <property type="entry name" value="Creatinase/aminopeptidase-like"/>
</dbReference>
<feature type="binding site" evidence="6">
    <location>
        <position position="110"/>
    </location>
    <ligand>
        <name>a divalent metal cation</name>
        <dbReference type="ChEBI" id="CHEBI:60240"/>
        <label>2</label>
        <note>catalytic</note>
    </ligand>
</feature>
<dbReference type="PANTHER" id="PTHR43330">
    <property type="entry name" value="METHIONINE AMINOPEPTIDASE"/>
    <property type="match status" value="1"/>
</dbReference>
<dbReference type="GO" id="GO:0004239">
    <property type="term" value="F:initiator methionyl aminopeptidase activity"/>
    <property type="evidence" value="ECO:0007669"/>
    <property type="project" value="UniProtKB-UniRule"/>
</dbReference>
<feature type="binding site" evidence="6">
    <location>
        <position position="183"/>
    </location>
    <ligand>
        <name>substrate</name>
    </ligand>
</feature>
<dbReference type="InterPro" id="IPR002467">
    <property type="entry name" value="Pept_M24A_MAP1"/>
</dbReference>
<keyword evidence="4 6" id="KW-0479">Metal-binding</keyword>
<keyword evidence="2 6" id="KW-0031">Aminopeptidase</keyword>
<dbReference type="GO" id="GO:0046872">
    <property type="term" value="F:metal ion binding"/>
    <property type="evidence" value="ECO:0007669"/>
    <property type="project" value="UniProtKB-UniRule"/>
</dbReference>
<dbReference type="HAMAP" id="MF_01974">
    <property type="entry name" value="MetAP_1"/>
    <property type="match status" value="1"/>
</dbReference>
<feature type="binding site" evidence="6">
    <location>
        <position position="209"/>
    </location>
    <ligand>
        <name>a divalent metal cation</name>
        <dbReference type="ChEBI" id="CHEBI:60240"/>
        <label>2</label>
        <note>catalytic</note>
    </ligand>
</feature>
<reference evidence="9 10" key="1">
    <citation type="submission" date="2020-07" db="EMBL/GenBank/DDBJ databases">
        <title>Sequencing the genomes of 1000 actinobacteria strains.</title>
        <authorList>
            <person name="Klenk H.-P."/>
        </authorList>
    </citation>
    <scope>NUCLEOTIDE SEQUENCE [LARGE SCALE GENOMIC DNA]</scope>
    <source>
        <strain evidence="9 10">DSM 103164</strain>
    </source>
</reference>
<dbReference type="GO" id="GO:0070006">
    <property type="term" value="F:metalloaminopeptidase activity"/>
    <property type="evidence" value="ECO:0007669"/>
    <property type="project" value="UniProtKB-UniRule"/>
</dbReference>
<feature type="domain" description="Peptidase M24" evidence="8">
    <location>
        <begin position="11"/>
        <end position="247"/>
    </location>
</feature>
<evidence type="ECO:0000313" key="10">
    <source>
        <dbReference type="Proteomes" id="UP000527616"/>
    </source>
</evidence>
<dbReference type="Proteomes" id="UP000527616">
    <property type="component" value="Unassembled WGS sequence"/>
</dbReference>
<gene>
    <name evidence="6" type="primary">map</name>
    <name evidence="9" type="ORF">GGQ54_000990</name>
</gene>
<dbReference type="Pfam" id="PF00557">
    <property type="entry name" value="Peptidase_M24"/>
    <property type="match status" value="1"/>
</dbReference>
<dbReference type="CDD" id="cd01086">
    <property type="entry name" value="MetAP1"/>
    <property type="match status" value="1"/>
</dbReference>
<dbReference type="SUPFAM" id="SSF55920">
    <property type="entry name" value="Creatinase/aminopeptidase"/>
    <property type="match status" value="1"/>
</dbReference>
<comment type="cofactor">
    <cofactor evidence="6">
        <name>Co(2+)</name>
        <dbReference type="ChEBI" id="CHEBI:48828"/>
    </cofactor>
    <cofactor evidence="6">
        <name>Zn(2+)</name>
        <dbReference type="ChEBI" id="CHEBI:29105"/>
    </cofactor>
    <cofactor evidence="6">
        <name>Mn(2+)</name>
        <dbReference type="ChEBI" id="CHEBI:29035"/>
    </cofactor>
    <cofactor evidence="6">
        <name>Fe(2+)</name>
        <dbReference type="ChEBI" id="CHEBI:29033"/>
    </cofactor>
    <text evidence="6">Binds 2 divalent metal cations per subunit. Has a high-affinity and a low affinity metal-binding site. The true nature of the physiological cofactor is under debate. The enzyme is active with cobalt, zinc, manganese or divalent iron ions. Most likely, methionine aminopeptidases function as mononuclear Fe(2+)-metalloproteases under physiological conditions, and the catalytically relevant metal-binding site has been assigned to the histidine-containing high-affinity site.</text>
</comment>
<accession>A0A7Z0IKC3</accession>
<keyword evidence="3 6" id="KW-0645">Protease</keyword>
<evidence type="ECO:0000259" key="8">
    <source>
        <dbReference type="Pfam" id="PF00557"/>
    </source>
</evidence>
<dbReference type="GO" id="GO:0005829">
    <property type="term" value="C:cytosol"/>
    <property type="evidence" value="ECO:0007669"/>
    <property type="project" value="TreeGrafter"/>
</dbReference>
<evidence type="ECO:0000256" key="2">
    <source>
        <dbReference type="ARBA" id="ARBA00022438"/>
    </source>
</evidence>
<feature type="binding site" evidence="6">
    <location>
        <position position="240"/>
    </location>
    <ligand>
        <name>a divalent metal cation</name>
        <dbReference type="ChEBI" id="CHEBI:60240"/>
        <label>2</label>
        <note>catalytic</note>
    </ligand>
</feature>
<evidence type="ECO:0000256" key="4">
    <source>
        <dbReference type="ARBA" id="ARBA00022723"/>
    </source>
</evidence>
<dbReference type="NCBIfam" id="TIGR00500">
    <property type="entry name" value="met_pdase_I"/>
    <property type="match status" value="1"/>
</dbReference>
<keyword evidence="5 6" id="KW-0378">Hydrolase</keyword>
<dbReference type="InterPro" id="IPR001714">
    <property type="entry name" value="Pept_M24_MAP"/>
</dbReference>
<comment type="function">
    <text evidence="1 6">Removes the N-terminal methionine from nascent proteins. The N-terminal methionine is often cleaved when the second residue in the primary sequence is small and uncharged (Met-Ala-, Cys, Gly, Pro, Ser, Thr, or Val). Requires deformylation of the N(alpha)-formylated initiator methionine before it can be hydrolyzed.</text>
</comment>
<dbReference type="EMBL" id="JACBZS010000001">
    <property type="protein sequence ID" value="NYI70430.1"/>
    <property type="molecule type" value="Genomic_DNA"/>
</dbReference>
<keyword evidence="10" id="KW-1185">Reference proteome</keyword>
<proteinExistence type="inferred from homology"/>
<dbReference type="AlphaFoldDB" id="A0A7Z0IKC3"/>
<comment type="subunit">
    <text evidence="6">Monomer.</text>
</comment>
<dbReference type="PRINTS" id="PR00599">
    <property type="entry name" value="MAPEPTIDASE"/>
</dbReference>
<dbReference type="EC" id="3.4.11.18" evidence="6 7"/>
<evidence type="ECO:0000313" key="9">
    <source>
        <dbReference type="EMBL" id="NYI70430.1"/>
    </source>
</evidence>
<name>A0A7Z0IKC3_9ACTN</name>
<sequence>MEIKTPEQLLAMRRAGKVVAQALMATTAEVRPGITTGELDAIAAGVIASAGATPSFLNYGEEHGEGGFPGVICVSVNDEVVHGIPGDRVLREGDLVSIDCGAIVDGWHGDAARSVFVGQPATAEAAELCRVTHDALWAGIGAAKLGGRVTDISAAIEGLVRSRDVDYGIAENLVGHGIGSQMHMEPNVPNEGKPGRGPRVVEGMALAIEPMLTLGTPVTATLDDDWTMVTRDGSWACHWEHTISVTADGLWVLTAEDGGAAMLERLGLPFGPLAD</sequence>